<sequence>MNESHPKNFVGSIEIQVKDEIEDISFPVLIQYPTLEPSTVTAFGPYKMDISREARITEGRFPLVIISHGNGGSHLLYRTISTHLAKNGYVVGMLEHYGNNRNNNELENTTKNLVYRPRHVSLTIDAILSSKRFGASLLSNRIAVLGHSMGGYTALALAGGVPWTKEGKKIEAPSDPRVKAIVLMAPGAGWFMNSLGTVTVPILIFMAEHDPITPSWNAEVVLNSVPDRSHVTLRTIKNAGHFSFLSPFPTAMKNPNFRPSIDPEGFDREQFHKQLPVDILDFLNDKLMRRAED</sequence>
<dbReference type="EMBL" id="MCRM02000029">
    <property type="protein sequence ID" value="PNV72640.1"/>
    <property type="molecule type" value="Genomic_DNA"/>
</dbReference>
<evidence type="ECO:0000256" key="2">
    <source>
        <dbReference type="ARBA" id="ARBA00022963"/>
    </source>
</evidence>
<dbReference type="PANTHER" id="PTHR10272">
    <property type="entry name" value="PLATELET-ACTIVATING FACTOR ACETYLHYDROLASE"/>
    <property type="match status" value="1"/>
</dbReference>
<dbReference type="InterPro" id="IPR016986">
    <property type="entry name" value="UCP031982_abhydr"/>
</dbReference>
<dbReference type="SUPFAM" id="SSF53474">
    <property type="entry name" value="alpha/beta-Hydrolases"/>
    <property type="match status" value="1"/>
</dbReference>
<name>A0ABX4YE19_9LEPT</name>
<keyword evidence="6" id="KW-1185">Reference proteome</keyword>
<dbReference type="RefSeq" id="WP_010412807.1">
    <property type="nucleotide sequence ID" value="NZ_MCRM02000029.1"/>
</dbReference>
<protein>
    <submittedName>
        <fullName evidence="5">Alpha/beta hydrolase</fullName>
    </submittedName>
</protein>
<comment type="caution">
    <text evidence="5">The sequence shown here is derived from an EMBL/GenBank/DDBJ whole genome shotgun (WGS) entry which is preliminary data.</text>
</comment>
<feature type="domain" description="PET hydrolase/cutinase-like" evidence="4">
    <location>
        <begin position="138"/>
        <end position="244"/>
    </location>
</feature>
<keyword evidence="1 5" id="KW-0378">Hydrolase</keyword>
<dbReference type="Proteomes" id="UP000094669">
    <property type="component" value="Unassembled WGS sequence"/>
</dbReference>
<organism evidence="5 6">
    <name type="scientific">Leptospira inadai serovar Lyme</name>
    <dbReference type="NCBI Taxonomy" id="293084"/>
    <lineage>
        <taxon>Bacteria</taxon>
        <taxon>Pseudomonadati</taxon>
        <taxon>Spirochaetota</taxon>
        <taxon>Spirochaetia</taxon>
        <taxon>Leptospirales</taxon>
        <taxon>Leptospiraceae</taxon>
        <taxon>Leptospira</taxon>
    </lineage>
</organism>
<dbReference type="Pfam" id="PF03403">
    <property type="entry name" value="PAF-AH_p_II"/>
    <property type="match status" value="1"/>
</dbReference>
<proteinExistence type="predicted"/>
<dbReference type="Pfam" id="PF12740">
    <property type="entry name" value="PETase"/>
    <property type="match status" value="1"/>
</dbReference>
<dbReference type="Gene3D" id="3.40.50.1820">
    <property type="entry name" value="alpha/beta hydrolase"/>
    <property type="match status" value="1"/>
</dbReference>
<dbReference type="GO" id="GO:0016787">
    <property type="term" value="F:hydrolase activity"/>
    <property type="evidence" value="ECO:0007669"/>
    <property type="project" value="UniProtKB-KW"/>
</dbReference>
<evidence type="ECO:0000256" key="3">
    <source>
        <dbReference type="ARBA" id="ARBA00023098"/>
    </source>
</evidence>
<dbReference type="InterPro" id="IPR041127">
    <property type="entry name" value="PET_hydrolase/cutinase-like"/>
</dbReference>
<gene>
    <name evidence="5" type="ORF">BES34_018960</name>
</gene>
<dbReference type="PIRSF" id="PIRSF031982">
    <property type="entry name" value="UCP031982_abhydr"/>
    <property type="match status" value="1"/>
</dbReference>
<evidence type="ECO:0000259" key="4">
    <source>
        <dbReference type="Pfam" id="PF12740"/>
    </source>
</evidence>
<keyword evidence="3" id="KW-0443">Lipid metabolism</keyword>
<keyword evidence="2" id="KW-0442">Lipid degradation</keyword>
<dbReference type="PANTHER" id="PTHR10272:SF0">
    <property type="entry name" value="PLATELET-ACTIVATING FACTOR ACETYLHYDROLASE"/>
    <property type="match status" value="1"/>
</dbReference>
<reference evidence="5" key="1">
    <citation type="submission" date="2018-01" db="EMBL/GenBank/DDBJ databases">
        <title>Genomic characterization of Leptospira inadai serogroup Lyme isolated from captured rat in Brazil and comparative analysis with human reference strain.</title>
        <authorList>
            <person name="Moreno L.Z."/>
            <person name="Loureiro A.P."/>
            <person name="Miraglia F."/>
            <person name="Kremer F.S."/>
            <person name="Eslabao M.R."/>
            <person name="Dellagostin O.A."/>
            <person name="Lilenbaum W."/>
            <person name="Moreno A.M."/>
        </authorList>
    </citation>
    <scope>NUCLEOTIDE SEQUENCE [LARGE SCALE GENOMIC DNA]</scope>
    <source>
        <strain evidence="5">M34/99</strain>
    </source>
</reference>
<evidence type="ECO:0000256" key="1">
    <source>
        <dbReference type="ARBA" id="ARBA00022801"/>
    </source>
</evidence>
<dbReference type="InterPro" id="IPR029058">
    <property type="entry name" value="AB_hydrolase_fold"/>
</dbReference>
<evidence type="ECO:0000313" key="5">
    <source>
        <dbReference type="EMBL" id="PNV72640.1"/>
    </source>
</evidence>
<accession>A0ABX4YE19</accession>
<evidence type="ECO:0000313" key="6">
    <source>
        <dbReference type="Proteomes" id="UP000094669"/>
    </source>
</evidence>